<feature type="chain" id="PRO_5035162545" evidence="1">
    <location>
        <begin position="27"/>
        <end position="128"/>
    </location>
</feature>
<dbReference type="Gene3D" id="3.50.30.30">
    <property type="match status" value="1"/>
</dbReference>
<dbReference type="Proteomes" id="UP000727407">
    <property type="component" value="Unassembled WGS sequence"/>
</dbReference>
<protein>
    <submittedName>
        <fullName evidence="3">E3 ubiquitin-protein ligase</fullName>
    </submittedName>
</protein>
<accession>A0A8J4WU47</accession>
<keyword evidence="1" id="KW-0732">Signal</keyword>
<dbReference type="AlphaFoldDB" id="A0A8J4WU47"/>
<dbReference type="InterPro" id="IPR046450">
    <property type="entry name" value="PA_dom_sf"/>
</dbReference>
<dbReference type="SUPFAM" id="SSF52025">
    <property type="entry name" value="PA domain"/>
    <property type="match status" value="1"/>
</dbReference>
<dbReference type="EMBL" id="QNUK01000619">
    <property type="protein sequence ID" value="KAF5891047.1"/>
    <property type="molecule type" value="Genomic_DNA"/>
</dbReference>
<evidence type="ECO:0000259" key="2">
    <source>
        <dbReference type="Pfam" id="PF02225"/>
    </source>
</evidence>
<gene>
    <name evidence="3" type="ORF">DAT39_019251</name>
</gene>
<organism evidence="3 4">
    <name type="scientific">Clarias magur</name>
    <name type="common">Asian catfish</name>
    <name type="synonym">Macropteronotus magur</name>
    <dbReference type="NCBI Taxonomy" id="1594786"/>
    <lineage>
        <taxon>Eukaryota</taxon>
        <taxon>Metazoa</taxon>
        <taxon>Chordata</taxon>
        <taxon>Craniata</taxon>
        <taxon>Vertebrata</taxon>
        <taxon>Euteleostomi</taxon>
        <taxon>Actinopterygii</taxon>
        <taxon>Neopterygii</taxon>
        <taxon>Teleostei</taxon>
        <taxon>Ostariophysi</taxon>
        <taxon>Siluriformes</taxon>
        <taxon>Clariidae</taxon>
        <taxon>Clarias</taxon>
    </lineage>
</organism>
<evidence type="ECO:0000313" key="4">
    <source>
        <dbReference type="Proteomes" id="UP000727407"/>
    </source>
</evidence>
<feature type="signal peptide" evidence="1">
    <location>
        <begin position="1"/>
        <end position="26"/>
    </location>
</feature>
<name>A0A8J4WU47_CLAMG</name>
<dbReference type="InterPro" id="IPR003137">
    <property type="entry name" value="PA_domain"/>
</dbReference>
<feature type="domain" description="PA" evidence="2">
    <location>
        <begin position="67"/>
        <end position="124"/>
    </location>
</feature>
<reference evidence="3" key="1">
    <citation type="submission" date="2020-07" db="EMBL/GenBank/DDBJ databases">
        <title>Clarias magur genome sequencing, assembly and annotation.</title>
        <authorList>
            <person name="Kushwaha B."/>
            <person name="Kumar R."/>
            <person name="Das P."/>
            <person name="Joshi C.G."/>
            <person name="Kumar D."/>
            <person name="Nagpure N.S."/>
            <person name="Pandey M."/>
            <person name="Agarwal S."/>
            <person name="Srivastava S."/>
            <person name="Singh M."/>
            <person name="Sahoo L."/>
            <person name="Jayasankar P."/>
            <person name="Meher P.K."/>
            <person name="Koringa P.G."/>
            <person name="Iquebal M.A."/>
            <person name="Das S.P."/>
            <person name="Bit A."/>
            <person name="Patnaik S."/>
            <person name="Patel N."/>
            <person name="Shah T.M."/>
            <person name="Hinsu A."/>
            <person name="Jena J.K."/>
        </authorList>
    </citation>
    <scope>NUCLEOTIDE SEQUENCE</scope>
    <source>
        <strain evidence="3">CIFAMagur01</strain>
        <tissue evidence="3">Testis</tissue>
    </source>
</reference>
<proteinExistence type="predicted"/>
<keyword evidence="4" id="KW-1185">Reference proteome</keyword>
<dbReference type="OrthoDB" id="5357315at2759"/>
<evidence type="ECO:0000256" key="1">
    <source>
        <dbReference type="SAM" id="SignalP"/>
    </source>
</evidence>
<feature type="non-terminal residue" evidence="3">
    <location>
        <position position="128"/>
    </location>
</feature>
<evidence type="ECO:0000313" key="3">
    <source>
        <dbReference type="EMBL" id="KAF5891047.1"/>
    </source>
</evidence>
<dbReference type="Pfam" id="PF02225">
    <property type="entry name" value="PA"/>
    <property type="match status" value="1"/>
</dbReference>
<sequence length="128" mass="13597">MAPGCRWCLLVCCVQVCCSGAAGVSAFNTAYINVSFIPPDSNRTLWRREEMGLYGIESPTYTVSGAVYLSDPVHACANDTQFERPASSAPWIALVQRGGGCTFTHKINAAARAGASAAVIYNDGSDNR</sequence>
<comment type="caution">
    <text evidence="3">The sequence shown here is derived from an EMBL/GenBank/DDBJ whole genome shotgun (WGS) entry which is preliminary data.</text>
</comment>